<feature type="domain" description="Rhodanese" evidence="2">
    <location>
        <begin position="16"/>
        <end position="127"/>
    </location>
</feature>
<dbReference type="Gene3D" id="3.40.250.10">
    <property type="entry name" value="Rhodanese-like domain"/>
    <property type="match status" value="2"/>
</dbReference>
<dbReference type="CDD" id="cd01449">
    <property type="entry name" value="TST_Repeat_2"/>
    <property type="match status" value="1"/>
</dbReference>
<comment type="caution">
    <text evidence="3">The sequence shown here is derived from an EMBL/GenBank/DDBJ whole genome shotgun (WGS) entry which is preliminary data.</text>
</comment>
<dbReference type="Proteomes" id="UP001156601">
    <property type="component" value="Unassembled WGS sequence"/>
</dbReference>
<evidence type="ECO:0000313" key="3">
    <source>
        <dbReference type="EMBL" id="GLR72627.1"/>
    </source>
</evidence>
<dbReference type="AlphaFoldDB" id="A0AA37SYQ2"/>
<dbReference type="EMBL" id="BSOT01000011">
    <property type="protein sequence ID" value="GLR72627.1"/>
    <property type="molecule type" value="Genomic_DNA"/>
</dbReference>
<evidence type="ECO:0000259" key="2">
    <source>
        <dbReference type="PROSITE" id="PS50206"/>
    </source>
</evidence>
<feature type="domain" description="Rhodanese" evidence="2">
    <location>
        <begin position="158"/>
        <end position="278"/>
    </location>
</feature>
<accession>A0AA37SYQ2</accession>
<dbReference type="InterPro" id="IPR001763">
    <property type="entry name" value="Rhodanese-like_dom"/>
</dbReference>
<reference evidence="3" key="2">
    <citation type="submission" date="2023-01" db="EMBL/GenBank/DDBJ databases">
        <title>Draft genome sequence of Agaribacter marinus strain NBRC 110023.</title>
        <authorList>
            <person name="Sun Q."/>
            <person name="Mori K."/>
        </authorList>
    </citation>
    <scope>NUCLEOTIDE SEQUENCE</scope>
    <source>
        <strain evidence="3">NBRC 110023</strain>
    </source>
</reference>
<sequence>MDKILIEVDELKHLLETKNVIVVDTRAPEAYAEVHIKGAINIHDVFTYLSSSTNSGTDAMRTHFAQVFGNAGISNSDTVVFYEDAMNSGYGQSCRGHFLSDYIGLPNSKVLHGGLSAWRNAGGAVSDNIEVLAPVEFALSEDGKGLIVNKEQVLDAIDSQDVTLLDVRDVDEWIGNSSSPYGKDFAPRKGRLPGAKWLEWYRMMKPTNDGPRIKSPQEVIAECHNIGLDFNKPIYLYCFKGARTSNTYVALKQAGFSNVSTYFGSWNEWSREDVLPIDEGYPTPS</sequence>
<dbReference type="PANTHER" id="PTHR43855:SF1">
    <property type="entry name" value="THIOSULFATE SULFURTRANSFERASE"/>
    <property type="match status" value="1"/>
</dbReference>
<dbReference type="SMART" id="SM00450">
    <property type="entry name" value="RHOD"/>
    <property type="match status" value="2"/>
</dbReference>
<protein>
    <submittedName>
        <fullName evidence="3">Thiosulfate sulfurtransferase</fullName>
    </submittedName>
</protein>
<organism evidence="3 4">
    <name type="scientific">Agaribacter marinus</name>
    <dbReference type="NCBI Taxonomy" id="1431249"/>
    <lineage>
        <taxon>Bacteria</taxon>
        <taxon>Pseudomonadati</taxon>
        <taxon>Pseudomonadota</taxon>
        <taxon>Gammaproteobacteria</taxon>
        <taxon>Alteromonadales</taxon>
        <taxon>Alteromonadaceae</taxon>
        <taxon>Agaribacter</taxon>
    </lineage>
</organism>
<dbReference type="InterPro" id="IPR036873">
    <property type="entry name" value="Rhodanese-like_dom_sf"/>
</dbReference>
<dbReference type="SUPFAM" id="SSF52821">
    <property type="entry name" value="Rhodanese/Cell cycle control phosphatase"/>
    <property type="match status" value="2"/>
</dbReference>
<evidence type="ECO:0000256" key="1">
    <source>
        <dbReference type="ARBA" id="ARBA00022737"/>
    </source>
</evidence>
<dbReference type="RefSeq" id="WP_284219038.1">
    <property type="nucleotide sequence ID" value="NZ_BSOT01000011.1"/>
</dbReference>
<dbReference type="PROSITE" id="PS50206">
    <property type="entry name" value="RHODANESE_3"/>
    <property type="match status" value="2"/>
</dbReference>
<keyword evidence="1" id="KW-0677">Repeat</keyword>
<reference evidence="3" key="1">
    <citation type="journal article" date="2014" name="Int. J. Syst. Evol. Microbiol.">
        <title>Complete genome sequence of Corynebacterium casei LMG S-19264T (=DSM 44701T), isolated from a smear-ripened cheese.</title>
        <authorList>
            <consortium name="US DOE Joint Genome Institute (JGI-PGF)"/>
            <person name="Walter F."/>
            <person name="Albersmeier A."/>
            <person name="Kalinowski J."/>
            <person name="Ruckert C."/>
        </authorList>
    </citation>
    <scope>NUCLEOTIDE SEQUENCE</scope>
    <source>
        <strain evidence="3">NBRC 110023</strain>
    </source>
</reference>
<proteinExistence type="predicted"/>
<keyword evidence="4" id="KW-1185">Reference proteome</keyword>
<name>A0AA37SYQ2_9ALTE</name>
<gene>
    <name evidence="3" type="ORF">GCM10007852_35350</name>
</gene>
<dbReference type="PANTHER" id="PTHR43855">
    <property type="entry name" value="THIOSULFATE SULFURTRANSFERASE"/>
    <property type="match status" value="1"/>
</dbReference>
<evidence type="ECO:0000313" key="4">
    <source>
        <dbReference type="Proteomes" id="UP001156601"/>
    </source>
</evidence>
<dbReference type="InterPro" id="IPR051126">
    <property type="entry name" value="Thiosulfate_sulfurtransferase"/>
</dbReference>
<dbReference type="Pfam" id="PF00581">
    <property type="entry name" value="Rhodanese"/>
    <property type="match status" value="2"/>
</dbReference>